<dbReference type="Pfam" id="PF14099">
    <property type="entry name" value="Polysacc_lyase"/>
    <property type="match status" value="1"/>
</dbReference>
<dbReference type="RefSeq" id="WP_113614583.1">
    <property type="nucleotide sequence ID" value="NZ_QFFJ01000001.1"/>
</dbReference>
<accession>A0A365Y0E0</accession>
<evidence type="ECO:0000313" key="4">
    <source>
        <dbReference type="EMBL" id="RBL91980.1"/>
    </source>
</evidence>
<comment type="similarity">
    <text evidence="1">Belongs to the beta/gamma-crystallin family.</text>
</comment>
<feature type="domain" description="Beta/gamma crystallin 'Greek key'" evidence="3">
    <location>
        <begin position="317"/>
        <end position="357"/>
    </location>
</feature>
<evidence type="ECO:0000256" key="1">
    <source>
        <dbReference type="ARBA" id="ARBA00009646"/>
    </source>
</evidence>
<sequence>MKTPQAIATLFFASSTLFTLTHCTKNMNALPGKSTVTTNGATTATVNVQSLLFDGDAALGSSNVWKVLNIEGTGTISVDTDPVYGQVWKFYKPAGSHRTEGHGAKNYQAAEGDDIYIGWRSKLDIPATQNTNAVFQWKAYGSTQPMTQNFPIVVSTSSSGTLHLMHYAPGKIGTEVWVTPLFRNTWNTMVLHLKVSRDASIGFIEFWYNGVKQTLVNGTQRYPARTLDADYCDPKFGVYGGDPSDITNYVHGIKIASTYAEAAPTGGNNNLLTTMYQNCSYTGWSASFGIGSYTTADITAKGGIDNDASSLKIPAGLKVTLYDGDNFTGDSLVLTADGSCLKNNNFNDKVSSMKVEAN</sequence>
<dbReference type="Gene3D" id="2.60.20.10">
    <property type="entry name" value="Crystallins"/>
    <property type="match status" value="1"/>
</dbReference>
<evidence type="ECO:0000256" key="2">
    <source>
        <dbReference type="ARBA" id="ARBA00022737"/>
    </source>
</evidence>
<dbReference type="PROSITE" id="PS50915">
    <property type="entry name" value="CRYSTALLIN_BETA_GAMMA"/>
    <property type="match status" value="1"/>
</dbReference>
<name>A0A365Y0E0_9BACT</name>
<keyword evidence="5" id="KW-1185">Reference proteome</keyword>
<dbReference type="AlphaFoldDB" id="A0A365Y0E0"/>
<dbReference type="Gene3D" id="2.60.120.200">
    <property type="match status" value="1"/>
</dbReference>
<proteinExistence type="inferred from homology"/>
<gene>
    <name evidence="4" type="ORF">DF182_05110</name>
</gene>
<dbReference type="EMBL" id="QFFJ01000001">
    <property type="protein sequence ID" value="RBL91980.1"/>
    <property type="molecule type" value="Genomic_DNA"/>
</dbReference>
<reference evidence="4 5" key="1">
    <citation type="submission" date="2018-05" db="EMBL/GenBank/DDBJ databases">
        <title>Chitinophaga sp. K3CV102501T nov., isolated from isolated from a monsoon evergreen broad-leaved forest soil.</title>
        <authorList>
            <person name="Lv Y."/>
        </authorList>
    </citation>
    <scope>NUCLEOTIDE SEQUENCE [LARGE SCALE GENOMIC DNA]</scope>
    <source>
        <strain evidence="4 5">GDMCC 1.1325</strain>
    </source>
</reference>
<keyword evidence="2" id="KW-0677">Repeat</keyword>
<dbReference type="InterPro" id="IPR001064">
    <property type="entry name" value="Beta/gamma_crystallin"/>
</dbReference>
<dbReference type="Proteomes" id="UP000253410">
    <property type="component" value="Unassembled WGS sequence"/>
</dbReference>
<comment type="caution">
    <text evidence="4">The sequence shown here is derived from an EMBL/GenBank/DDBJ whole genome shotgun (WGS) entry which is preliminary data.</text>
</comment>
<evidence type="ECO:0000313" key="5">
    <source>
        <dbReference type="Proteomes" id="UP000253410"/>
    </source>
</evidence>
<evidence type="ECO:0000259" key="3">
    <source>
        <dbReference type="PROSITE" id="PS50915"/>
    </source>
</evidence>
<dbReference type="OrthoDB" id="5699564at2"/>
<dbReference type="InterPro" id="IPR011024">
    <property type="entry name" value="G_crystallin-like"/>
</dbReference>
<dbReference type="SUPFAM" id="SSF49695">
    <property type="entry name" value="gamma-Crystallin-like"/>
    <property type="match status" value="1"/>
</dbReference>
<dbReference type="InterPro" id="IPR025975">
    <property type="entry name" value="Polysacc_lyase"/>
</dbReference>
<organism evidence="4 5">
    <name type="scientific">Chitinophaga flava</name>
    <dbReference type="NCBI Taxonomy" id="2259036"/>
    <lineage>
        <taxon>Bacteria</taxon>
        <taxon>Pseudomonadati</taxon>
        <taxon>Bacteroidota</taxon>
        <taxon>Chitinophagia</taxon>
        <taxon>Chitinophagales</taxon>
        <taxon>Chitinophagaceae</taxon>
        <taxon>Chitinophaga</taxon>
    </lineage>
</organism>
<protein>
    <recommendedName>
        <fullName evidence="3">Beta/gamma crystallin 'Greek key' domain-containing protein</fullName>
    </recommendedName>
</protein>